<sequence length="315" mass="33383">MDLDFTPEQQALLAALARMVDDNCAMPTENGVVAAVKWARGVGLECALEAGGFLDVALAEGCGALEAALLVAECGRSPLVVETAGSALIGPLLAGRSLSRPVAVARAEDLTRGVRFLDTAKTLIVLDGEDAVLLRAGDLDVIPLDGPYAWPLGRLATGPDLSSGERLAGRGAELERLWRLGLALEAGAALRAAIDFTNDYVKQRMVFGRPVGSFQAVQHRLSIDAVRAEGVRWLALKAAWSGDAADAALAALHAQRSILQVVYDCHQFNGALGMTLEHALHFWTFRLRWLVGELGGWSRQAASAAELIWPDASAA</sequence>
<name>A0A7W7AE95_9SPHN</name>
<accession>A0A7W7AE95</accession>
<dbReference type="RefSeq" id="WP_144907338.1">
    <property type="nucleotide sequence ID" value="NZ_JACHOA010000008.1"/>
</dbReference>
<evidence type="ECO:0000259" key="2">
    <source>
        <dbReference type="Pfam" id="PF00441"/>
    </source>
</evidence>
<protein>
    <recommendedName>
        <fullName evidence="2">Acyl-CoA dehydrogenase/oxidase C-terminal domain-containing protein</fullName>
    </recommendedName>
</protein>
<dbReference type="Pfam" id="PF00441">
    <property type="entry name" value="Acyl-CoA_dh_1"/>
    <property type="match status" value="1"/>
</dbReference>
<dbReference type="AlphaFoldDB" id="A0A7W7AE95"/>
<dbReference type="EMBL" id="JACHOA010000008">
    <property type="protein sequence ID" value="MBB4615418.1"/>
    <property type="molecule type" value="Genomic_DNA"/>
</dbReference>
<reference evidence="3 4" key="1">
    <citation type="submission" date="2020-08" db="EMBL/GenBank/DDBJ databases">
        <title>Genomic Encyclopedia of Type Strains, Phase IV (KMG-IV): sequencing the most valuable type-strain genomes for metagenomic binning, comparative biology and taxonomic classification.</title>
        <authorList>
            <person name="Goeker M."/>
        </authorList>
    </citation>
    <scope>NUCLEOTIDE SEQUENCE [LARGE SCALE GENOMIC DNA]</scope>
    <source>
        <strain evidence="3 4">DSM 17507</strain>
    </source>
</reference>
<dbReference type="InterPro" id="IPR036250">
    <property type="entry name" value="AcylCo_DH-like_C"/>
</dbReference>
<keyword evidence="1" id="KW-0285">Flavoprotein</keyword>
<dbReference type="Gene3D" id="1.20.140.10">
    <property type="entry name" value="Butyryl-CoA Dehydrogenase, subunit A, domain 3"/>
    <property type="match status" value="1"/>
</dbReference>
<keyword evidence="4" id="KW-1185">Reference proteome</keyword>
<evidence type="ECO:0000313" key="3">
    <source>
        <dbReference type="EMBL" id="MBB4615418.1"/>
    </source>
</evidence>
<dbReference type="InterPro" id="IPR009075">
    <property type="entry name" value="AcylCo_DH/oxidase_C"/>
</dbReference>
<organism evidence="3 4">
    <name type="scientific">Novosphingobium taihuense</name>
    <dbReference type="NCBI Taxonomy" id="260085"/>
    <lineage>
        <taxon>Bacteria</taxon>
        <taxon>Pseudomonadati</taxon>
        <taxon>Pseudomonadota</taxon>
        <taxon>Alphaproteobacteria</taxon>
        <taxon>Sphingomonadales</taxon>
        <taxon>Sphingomonadaceae</taxon>
        <taxon>Novosphingobium</taxon>
    </lineage>
</organism>
<evidence type="ECO:0000256" key="1">
    <source>
        <dbReference type="ARBA" id="ARBA00022630"/>
    </source>
</evidence>
<dbReference type="OrthoDB" id="2450120at2"/>
<dbReference type="PANTHER" id="PTHR43884">
    <property type="entry name" value="ACYL-COA DEHYDROGENASE"/>
    <property type="match status" value="1"/>
</dbReference>
<dbReference type="GO" id="GO:0003995">
    <property type="term" value="F:acyl-CoA dehydrogenase activity"/>
    <property type="evidence" value="ECO:0007669"/>
    <property type="project" value="TreeGrafter"/>
</dbReference>
<dbReference type="SUPFAM" id="SSF47203">
    <property type="entry name" value="Acyl-CoA dehydrogenase C-terminal domain-like"/>
    <property type="match status" value="1"/>
</dbReference>
<gene>
    <name evidence="3" type="ORF">GGR37_003714</name>
</gene>
<feature type="domain" description="Acyl-CoA dehydrogenase/oxidase C-terminal" evidence="2">
    <location>
        <begin position="179"/>
        <end position="281"/>
    </location>
</feature>
<evidence type="ECO:0000313" key="4">
    <source>
        <dbReference type="Proteomes" id="UP000538566"/>
    </source>
</evidence>
<proteinExistence type="predicted"/>
<comment type="caution">
    <text evidence="3">The sequence shown here is derived from an EMBL/GenBank/DDBJ whole genome shotgun (WGS) entry which is preliminary data.</text>
</comment>
<dbReference type="PANTHER" id="PTHR43884:SF12">
    <property type="entry name" value="ISOVALERYL-COA DEHYDROGENASE, MITOCHONDRIAL-RELATED"/>
    <property type="match status" value="1"/>
</dbReference>
<dbReference type="Proteomes" id="UP000538566">
    <property type="component" value="Unassembled WGS sequence"/>
</dbReference>